<keyword evidence="6" id="KW-0969">Cilium</keyword>
<dbReference type="NCBIfam" id="TIGR02479">
    <property type="entry name" value="FliA_WhiG"/>
    <property type="match status" value="1"/>
</dbReference>
<dbReference type="SUPFAM" id="SSF88946">
    <property type="entry name" value="Sigma2 domain of RNA polymerase sigma factors"/>
    <property type="match status" value="1"/>
</dbReference>
<evidence type="ECO:0000313" key="6">
    <source>
        <dbReference type="EMBL" id="SCZ77759.1"/>
    </source>
</evidence>
<dbReference type="Proteomes" id="UP000199208">
    <property type="component" value="Unassembled WGS sequence"/>
</dbReference>
<keyword evidence="3" id="KW-0238">DNA-binding</keyword>
<dbReference type="InterPro" id="IPR007627">
    <property type="entry name" value="RNA_pol_sigma70_r2"/>
</dbReference>
<proteinExistence type="predicted"/>
<keyword evidence="2" id="KW-0731">Sigma factor</keyword>
<keyword evidence="6" id="KW-0966">Cell projection</keyword>
<keyword evidence="4" id="KW-0804">Transcription</keyword>
<dbReference type="SUPFAM" id="SSF88659">
    <property type="entry name" value="Sigma3 and sigma4 domains of RNA polymerase sigma factors"/>
    <property type="match status" value="2"/>
</dbReference>
<dbReference type="Pfam" id="PF04542">
    <property type="entry name" value="Sigma70_r2"/>
    <property type="match status" value="1"/>
</dbReference>
<evidence type="ECO:0000259" key="5">
    <source>
        <dbReference type="PROSITE" id="PS00715"/>
    </source>
</evidence>
<evidence type="ECO:0000256" key="2">
    <source>
        <dbReference type="ARBA" id="ARBA00023082"/>
    </source>
</evidence>
<dbReference type="InterPro" id="IPR014284">
    <property type="entry name" value="RNA_pol_sigma-70_dom"/>
</dbReference>
<gene>
    <name evidence="6" type="ORF">SAMN03080599_00934</name>
</gene>
<dbReference type="Gene3D" id="1.10.1740.10">
    <property type="match status" value="1"/>
</dbReference>
<evidence type="ECO:0000313" key="7">
    <source>
        <dbReference type="Proteomes" id="UP000199208"/>
    </source>
</evidence>
<dbReference type="InterPro" id="IPR000943">
    <property type="entry name" value="RNA_pol_sigma70"/>
</dbReference>
<dbReference type="InterPro" id="IPR013325">
    <property type="entry name" value="RNA_pol_sigma_r2"/>
</dbReference>
<dbReference type="GO" id="GO:0016987">
    <property type="term" value="F:sigma factor activity"/>
    <property type="evidence" value="ECO:0007669"/>
    <property type="project" value="UniProtKB-KW"/>
</dbReference>
<reference evidence="6 7" key="1">
    <citation type="submission" date="2016-10" db="EMBL/GenBank/DDBJ databases">
        <authorList>
            <person name="de Groot N.N."/>
        </authorList>
    </citation>
    <scope>NUCLEOTIDE SEQUENCE [LARGE SCALE GENOMIC DNA]</scope>
    <source>
        <strain evidence="6 7">DSM 2784</strain>
    </source>
</reference>
<evidence type="ECO:0000256" key="1">
    <source>
        <dbReference type="ARBA" id="ARBA00023015"/>
    </source>
</evidence>
<dbReference type="AlphaFoldDB" id="A0A1G5RWS3"/>
<keyword evidence="7" id="KW-1185">Reference proteome</keyword>
<accession>A0A1G5RWS3</accession>
<keyword evidence="1" id="KW-0805">Transcription regulation</keyword>
<dbReference type="PROSITE" id="PS00715">
    <property type="entry name" value="SIGMA70_1"/>
    <property type="match status" value="1"/>
</dbReference>
<organism evidence="6 7">
    <name type="scientific">Acidaminobacter hydrogenoformans DSM 2784</name>
    <dbReference type="NCBI Taxonomy" id="1120920"/>
    <lineage>
        <taxon>Bacteria</taxon>
        <taxon>Bacillati</taxon>
        <taxon>Bacillota</taxon>
        <taxon>Clostridia</taxon>
        <taxon>Peptostreptococcales</taxon>
        <taxon>Acidaminobacteraceae</taxon>
        <taxon>Acidaminobacter</taxon>
    </lineage>
</organism>
<name>A0A1G5RWS3_9FIRM</name>
<feature type="domain" description="RNA polymerase sigma-70" evidence="5">
    <location>
        <begin position="38"/>
        <end position="51"/>
    </location>
</feature>
<dbReference type="GO" id="GO:0006352">
    <property type="term" value="P:DNA-templated transcription initiation"/>
    <property type="evidence" value="ECO:0007669"/>
    <property type="project" value="InterPro"/>
</dbReference>
<protein>
    <submittedName>
        <fullName evidence="6">RNA polymerase sigma factor for flagellar operon FliA</fullName>
    </submittedName>
</protein>
<dbReference type="PANTHER" id="PTHR30385">
    <property type="entry name" value="SIGMA FACTOR F FLAGELLAR"/>
    <property type="match status" value="1"/>
</dbReference>
<dbReference type="Gene3D" id="1.20.140.160">
    <property type="match status" value="1"/>
</dbReference>
<dbReference type="GO" id="GO:0003899">
    <property type="term" value="F:DNA-directed RNA polymerase activity"/>
    <property type="evidence" value="ECO:0007669"/>
    <property type="project" value="InterPro"/>
</dbReference>
<dbReference type="STRING" id="1120920.SAMN03080599_00934"/>
<dbReference type="GO" id="GO:0003677">
    <property type="term" value="F:DNA binding"/>
    <property type="evidence" value="ECO:0007669"/>
    <property type="project" value="UniProtKB-KW"/>
</dbReference>
<keyword evidence="6" id="KW-0282">Flagellum</keyword>
<evidence type="ECO:0000256" key="3">
    <source>
        <dbReference type="ARBA" id="ARBA00023125"/>
    </source>
</evidence>
<dbReference type="PRINTS" id="PR00046">
    <property type="entry name" value="SIGMA70FCT"/>
</dbReference>
<evidence type="ECO:0000256" key="4">
    <source>
        <dbReference type="ARBA" id="ARBA00023163"/>
    </source>
</evidence>
<dbReference type="InterPro" id="IPR012845">
    <property type="entry name" value="RNA_pol_sigma_FliA_WhiG"/>
</dbReference>
<dbReference type="Pfam" id="PF04545">
    <property type="entry name" value="Sigma70_r4"/>
    <property type="match status" value="1"/>
</dbReference>
<sequence length="237" mass="26663">MEAMNDLQRQQLILSHLPLVHRTVSKMHYKGTAFEREDLIQVGVIGLMDAIDRFQPQLGVPFDYYAGIRIRGTITDTLRKAGHLSKEKLAALSLFYREKAALEQQLMRSVTDDELFDHLEMTQKEQRGIFQTMAALPSASLEEILFDDASSSSLQERLVSEDTDGPEEAVMKEALSGALKSALTALEERDQLLLQLYYVEGLAFKEIAAVLEVSVPRVSQLHTRALMALRAALDGWR</sequence>
<dbReference type="NCBIfam" id="TIGR02937">
    <property type="entry name" value="sigma70-ECF"/>
    <property type="match status" value="1"/>
</dbReference>
<dbReference type="EMBL" id="FMWL01000003">
    <property type="protein sequence ID" value="SCZ77759.1"/>
    <property type="molecule type" value="Genomic_DNA"/>
</dbReference>
<dbReference type="InterPro" id="IPR013324">
    <property type="entry name" value="RNA_pol_sigma_r3/r4-like"/>
</dbReference>
<dbReference type="CDD" id="cd06171">
    <property type="entry name" value="Sigma70_r4"/>
    <property type="match status" value="1"/>
</dbReference>
<dbReference type="InterPro" id="IPR007630">
    <property type="entry name" value="RNA_pol_sigma70_r4"/>
</dbReference>
<dbReference type="PANTHER" id="PTHR30385:SF7">
    <property type="entry name" value="RNA POLYMERASE SIGMA FACTOR FLIA"/>
    <property type="match status" value="1"/>
</dbReference>